<protein>
    <submittedName>
        <fullName evidence="1">Uncharacterized protein</fullName>
    </submittedName>
</protein>
<reference evidence="1 2" key="1">
    <citation type="journal article" date="2014" name="Int. J. Syst. Evol. Microbiol.">
        <title>Fulvimonas yonginensis sp. nov., isolated from greenhouse soil, and emended description of the genus Fulvimonas.</title>
        <authorList>
            <person name="Ahn J.H."/>
            <person name="Kim S.J."/>
            <person name="Weon H.Y."/>
            <person name="Hong S.B."/>
            <person name="Seok S.J."/>
            <person name="Kwon S.W."/>
        </authorList>
    </citation>
    <scope>NUCLEOTIDE SEQUENCE [LARGE SCALE GENOMIC DNA]</scope>
    <source>
        <strain evidence="1 2">KACC 16952</strain>
    </source>
</reference>
<sequence>MLGLRDGQPPWVMAWILRLSTDGIATMTGRDTRPGEGMSLLYFEPE</sequence>
<name>A0ABU8JEE9_9GAMM</name>
<dbReference type="EMBL" id="JBBBNY010000013">
    <property type="protein sequence ID" value="MEI7037942.1"/>
    <property type="molecule type" value="Genomic_DNA"/>
</dbReference>
<comment type="caution">
    <text evidence="1">The sequence shown here is derived from an EMBL/GenBank/DDBJ whole genome shotgun (WGS) entry which is preliminary data.</text>
</comment>
<accession>A0ABU8JEE9</accession>
<gene>
    <name evidence="1" type="ORF">WAT24_14325</name>
</gene>
<evidence type="ECO:0000313" key="2">
    <source>
        <dbReference type="Proteomes" id="UP001381174"/>
    </source>
</evidence>
<dbReference type="Proteomes" id="UP001381174">
    <property type="component" value="Unassembled WGS sequence"/>
</dbReference>
<evidence type="ECO:0000313" key="1">
    <source>
        <dbReference type="EMBL" id="MEI7037942.1"/>
    </source>
</evidence>
<proteinExistence type="predicted"/>
<organism evidence="1 2">
    <name type="scientific">Fulvimonas yonginensis</name>
    <dbReference type="NCBI Taxonomy" id="1495200"/>
    <lineage>
        <taxon>Bacteria</taxon>
        <taxon>Pseudomonadati</taxon>
        <taxon>Pseudomonadota</taxon>
        <taxon>Gammaproteobacteria</taxon>
        <taxon>Lysobacterales</taxon>
        <taxon>Rhodanobacteraceae</taxon>
        <taxon>Fulvimonas</taxon>
    </lineage>
</organism>
<keyword evidence="2" id="KW-1185">Reference proteome</keyword>
<dbReference type="RefSeq" id="WP_336808583.1">
    <property type="nucleotide sequence ID" value="NZ_JBBBNY010000013.1"/>
</dbReference>